<dbReference type="OrthoDB" id="448954at2759"/>
<gene>
    <name evidence="4" type="ORF">KVT40_000495</name>
</gene>
<dbReference type="GO" id="GO:0051259">
    <property type="term" value="P:protein complex oligomerization"/>
    <property type="evidence" value="ECO:0007669"/>
    <property type="project" value="InterPro"/>
</dbReference>
<evidence type="ECO:0000313" key="4">
    <source>
        <dbReference type="EMBL" id="KAG8631355.1"/>
    </source>
</evidence>
<evidence type="ECO:0000313" key="5">
    <source>
        <dbReference type="Proteomes" id="UP000809789"/>
    </source>
</evidence>
<evidence type="ECO:0000256" key="2">
    <source>
        <dbReference type="ARBA" id="ARBA00023186"/>
    </source>
</evidence>
<dbReference type="SUPFAM" id="SSF47144">
    <property type="entry name" value="HSC20 (HSCB), C-terminal oligomerisation domain"/>
    <property type="match status" value="1"/>
</dbReference>
<dbReference type="InterPro" id="IPR004640">
    <property type="entry name" value="HscB"/>
</dbReference>
<name>A0A8K0L9Q0_9PEZI</name>
<proteinExistence type="inferred from homology"/>
<dbReference type="GO" id="GO:0044571">
    <property type="term" value="P:[2Fe-2S] cluster assembly"/>
    <property type="evidence" value="ECO:0007669"/>
    <property type="project" value="InterPro"/>
</dbReference>
<dbReference type="InterPro" id="IPR036869">
    <property type="entry name" value="J_dom_sf"/>
</dbReference>
<feature type="domain" description="J" evidence="3">
    <location>
        <begin position="77"/>
        <end position="155"/>
    </location>
</feature>
<dbReference type="CDD" id="cd06257">
    <property type="entry name" value="DnaJ"/>
    <property type="match status" value="1"/>
</dbReference>
<dbReference type="PANTHER" id="PTHR14021">
    <property type="entry name" value="IRON-SULFUR CLUSTER CO-CHAPERONE PROTEIN HSCB"/>
    <property type="match status" value="1"/>
</dbReference>
<dbReference type="Pfam" id="PF07743">
    <property type="entry name" value="HSCB_C"/>
    <property type="match status" value="1"/>
</dbReference>
<organism evidence="4 5">
    <name type="scientific">Elsinoe batatas</name>
    <dbReference type="NCBI Taxonomy" id="2601811"/>
    <lineage>
        <taxon>Eukaryota</taxon>
        <taxon>Fungi</taxon>
        <taxon>Dikarya</taxon>
        <taxon>Ascomycota</taxon>
        <taxon>Pezizomycotina</taxon>
        <taxon>Dothideomycetes</taxon>
        <taxon>Dothideomycetidae</taxon>
        <taxon>Myriangiales</taxon>
        <taxon>Elsinoaceae</taxon>
        <taxon>Elsinoe</taxon>
    </lineage>
</organism>
<dbReference type="InterPro" id="IPR009073">
    <property type="entry name" value="HscB_oligo_C"/>
</dbReference>
<keyword evidence="5" id="KW-1185">Reference proteome</keyword>
<dbReference type="AlphaFoldDB" id="A0A8K0L9Q0"/>
<dbReference type="SUPFAM" id="SSF46565">
    <property type="entry name" value="Chaperone J-domain"/>
    <property type="match status" value="1"/>
</dbReference>
<dbReference type="GO" id="GO:0005739">
    <property type="term" value="C:mitochondrion"/>
    <property type="evidence" value="ECO:0007669"/>
    <property type="project" value="TreeGrafter"/>
</dbReference>
<dbReference type="PANTHER" id="PTHR14021:SF15">
    <property type="entry name" value="IRON-SULFUR CLUSTER CO-CHAPERONE PROTEIN HSCB"/>
    <property type="match status" value="1"/>
</dbReference>
<reference evidence="4" key="1">
    <citation type="submission" date="2021-07" db="EMBL/GenBank/DDBJ databases">
        <title>Elsinoe batatas strain:CRI-CJ2 Genome sequencing and assembly.</title>
        <authorList>
            <person name="Huang L."/>
        </authorList>
    </citation>
    <scope>NUCLEOTIDE SEQUENCE</scope>
    <source>
        <strain evidence="4">CRI-CJ2</strain>
    </source>
</reference>
<dbReference type="InterPro" id="IPR036386">
    <property type="entry name" value="HscB_C_sf"/>
</dbReference>
<dbReference type="Gene3D" id="1.10.287.110">
    <property type="entry name" value="DnaJ domain"/>
    <property type="match status" value="1"/>
</dbReference>
<dbReference type="NCBIfam" id="TIGR00714">
    <property type="entry name" value="hscB"/>
    <property type="match status" value="1"/>
</dbReference>
<dbReference type="EMBL" id="JAESVG020000001">
    <property type="protein sequence ID" value="KAG8631355.1"/>
    <property type="molecule type" value="Genomic_DNA"/>
</dbReference>
<dbReference type="SMART" id="SM00271">
    <property type="entry name" value="DnaJ"/>
    <property type="match status" value="1"/>
</dbReference>
<dbReference type="Gene3D" id="1.20.1280.20">
    <property type="entry name" value="HscB, C-terminal domain"/>
    <property type="match status" value="1"/>
</dbReference>
<keyword evidence="2" id="KW-0143">Chaperone</keyword>
<dbReference type="Proteomes" id="UP000809789">
    <property type="component" value="Unassembled WGS sequence"/>
</dbReference>
<dbReference type="GO" id="GO:0001671">
    <property type="term" value="F:ATPase activator activity"/>
    <property type="evidence" value="ECO:0007669"/>
    <property type="project" value="InterPro"/>
</dbReference>
<evidence type="ECO:0000256" key="1">
    <source>
        <dbReference type="ARBA" id="ARBA00010476"/>
    </source>
</evidence>
<protein>
    <recommendedName>
        <fullName evidence="3">J domain-containing protein</fullName>
    </recommendedName>
</protein>
<evidence type="ECO:0000259" key="3">
    <source>
        <dbReference type="PROSITE" id="PS50076"/>
    </source>
</evidence>
<dbReference type="InterPro" id="IPR001623">
    <property type="entry name" value="DnaJ_domain"/>
</dbReference>
<dbReference type="GO" id="GO:0051087">
    <property type="term" value="F:protein-folding chaperone binding"/>
    <property type="evidence" value="ECO:0007669"/>
    <property type="project" value="InterPro"/>
</dbReference>
<sequence length="253" mass="28732">MRSDIQRRAAQVLHDIPTRIPRLPPLRTCPQCNIALSRPLRVPTQLLSRSIARSFGTSTVARSTETASTRESLLPQTHYEYFPLTLGAERTPPKGPFKIDLKALRREFLQLQAKAHPDLAPASKKRQAEGLSARINEAYKTLQNPLLRAQYLLSLRGIDVAEDETAKVEDPDLLMEVLETRETIEEAEKEQDLEGLKETNEGRIAESEEVLEKAFEGDDMETAKEEAVRLRYWVNIRESIDGWEKGKPVILVH</sequence>
<accession>A0A8K0L9Q0</accession>
<comment type="caution">
    <text evidence="4">The sequence shown here is derived from an EMBL/GenBank/DDBJ whole genome shotgun (WGS) entry which is preliminary data.</text>
</comment>
<dbReference type="PROSITE" id="PS50076">
    <property type="entry name" value="DNAJ_2"/>
    <property type="match status" value="1"/>
</dbReference>
<comment type="similarity">
    <text evidence="1">Belongs to the HscB family.</text>
</comment>